<dbReference type="RefSeq" id="WP_169434670.1">
    <property type="nucleotide sequence ID" value="NZ_CP051685.1"/>
</dbReference>
<organism evidence="1 2">
    <name type="scientific">Massilia forsythiae</name>
    <dbReference type="NCBI Taxonomy" id="2728020"/>
    <lineage>
        <taxon>Bacteria</taxon>
        <taxon>Pseudomonadati</taxon>
        <taxon>Pseudomonadota</taxon>
        <taxon>Betaproteobacteria</taxon>
        <taxon>Burkholderiales</taxon>
        <taxon>Oxalobacteraceae</taxon>
        <taxon>Telluria group</taxon>
        <taxon>Massilia</taxon>
    </lineage>
</organism>
<keyword evidence="2" id="KW-1185">Reference proteome</keyword>
<dbReference type="AlphaFoldDB" id="A0A7Z2VVJ9"/>
<sequence length="673" mass="73013">MSAGVDVARTLAAKLLRAAQLRRAGLWVAGSLPWLLLRSGPGLLAWSAFCAWDGLRLQRKVMLGWPAWIDAALPEMEDSAGLLAQADEEALPPLARLQRRRLLERVQAALTPQRVRAIVRVHMPLRAALPWLAFDLALAALAWGAALLPGAGAPAGAGRHMQPARAAVAAAPAPAQLVVKLAPPAYTGVAPSSSAPRDVQVPEQTVVEWCSNDAGAAPETVELSDGRVLHPGAACARWTAAESVFWRWRGARYTVKVVPDTAPEIVVTQPNEMVKELARDAAGAALAVSVRDDYRIVRATLHLTLARGSGENIRFTDREMPLPASSDPRRRDWSKTWSIAELGMEPGDELYFFVRAADNAMKPHAVQSPTYTLRLPAPPSEDEQDTSALPMLVKPESLRSQRQVIIDTEQLVADMRAKKMGAAEVRERSESIASDQAVLRRRYGQFLGEESTLFGAGEHDEHDDHGGHGKQDVLHEFGHAHDQAENATLFDDATKKILRRALGAMWEAEKALRAIAPAGALPPEHKALDAIKQLQQSERIYLHKTAFAPPPIKEDKRLSGDMAGTASVRREQAAADDAVPASLRALAAALAGDGPLPALWTRTAHDWVRERIRDDAQRLAAQRAIQDVADGCAACRPVLRAWLRAGVGEAPVLLQARPATDTPFDRAMRGDSR</sequence>
<reference evidence="1 2" key="1">
    <citation type="submission" date="2020-04" db="EMBL/GenBank/DDBJ databases">
        <title>Genome sequencing of novel species.</title>
        <authorList>
            <person name="Heo J."/>
            <person name="Kim S.-J."/>
            <person name="Kim J.-S."/>
            <person name="Hong S.-B."/>
            <person name="Kwon S.-W."/>
        </authorList>
    </citation>
    <scope>NUCLEOTIDE SEQUENCE [LARGE SCALE GENOMIC DNA]</scope>
    <source>
        <strain evidence="1 2">GN2-R2</strain>
    </source>
</reference>
<evidence type="ECO:0008006" key="3">
    <source>
        <dbReference type="Google" id="ProtNLM"/>
    </source>
</evidence>
<evidence type="ECO:0000313" key="2">
    <source>
        <dbReference type="Proteomes" id="UP000502415"/>
    </source>
</evidence>
<protein>
    <recommendedName>
        <fullName evidence="3">DUF4175 family protein</fullName>
    </recommendedName>
</protein>
<proteinExistence type="predicted"/>
<accession>A0A7Z2VVJ9</accession>
<name>A0A7Z2VVJ9_9BURK</name>
<dbReference type="EMBL" id="CP051685">
    <property type="protein sequence ID" value="QJD99719.1"/>
    <property type="molecule type" value="Genomic_DNA"/>
</dbReference>
<dbReference type="KEGG" id="mfy:HH212_06495"/>
<dbReference type="Proteomes" id="UP000502415">
    <property type="component" value="Chromosome"/>
</dbReference>
<evidence type="ECO:0000313" key="1">
    <source>
        <dbReference type="EMBL" id="QJD99719.1"/>
    </source>
</evidence>
<gene>
    <name evidence="1" type="ORF">HH212_06495</name>
</gene>